<name>A0ABD3Q9J8_9STRA</name>
<evidence type="ECO:0000256" key="1">
    <source>
        <dbReference type="SAM" id="MobiDB-lite"/>
    </source>
</evidence>
<gene>
    <name evidence="2" type="ORF">HJC23_009984</name>
</gene>
<proteinExistence type="predicted"/>
<feature type="region of interest" description="Disordered" evidence="1">
    <location>
        <begin position="71"/>
        <end position="95"/>
    </location>
</feature>
<comment type="caution">
    <text evidence="2">The sequence shown here is derived from an EMBL/GenBank/DDBJ whole genome shotgun (WGS) entry which is preliminary data.</text>
</comment>
<feature type="compositionally biased region" description="Low complexity" evidence="1">
    <location>
        <begin position="269"/>
        <end position="280"/>
    </location>
</feature>
<dbReference type="AlphaFoldDB" id="A0ABD3Q9J8"/>
<feature type="compositionally biased region" description="Polar residues" evidence="1">
    <location>
        <begin position="73"/>
        <end position="88"/>
    </location>
</feature>
<organism evidence="2 3">
    <name type="scientific">Cyclotella cryptica</name>
    <dbReference type="NCBI Taxonomy" id="29204"/>
    <lineage>
        <taxon>Eukaryota</taxon>
        <taxon>Sar</taxon>
        <taxon>Stramenopiles</taxon>
        <taxon>Ochrophyta</taxon>
        <taxon>Bacillariophyta</taxon>
        <taxon>Coscinodiscophyceae</taxon>
        <taxon>Thalassiosirophycidae</taxon>
        <taxon>Stephanodiscales</taxon>
        <taxon>Stephanodiscaceae</taxon>
        <taxon>Cyclotella</taxon>
    </lineage>
</organism>
<dbReference type="EMBL" id="JABMIG020000061">
    <property type="protein sequence ID" value="KAL3796684.1"/>
    <property type="molecule type" value="Genomic_DNA"/>
</dbReference>
<feature type="region of interest" description="Disordered" evidence="1">
    <location>
        <begin position="179"/>
        <end position="204"/>
    </location>
</feature>
<feature type="region of interest" description="Disordered" evidence="1">
    <location>
        <begin position="233"/>
        <end position="254"/>
    </location>
</feature>
<accession>A0ABD3Q9J8</accession>
<keyword evidence="3" id="KW-1185">Reference proteome</keyword>
<evidence type="ECO:0000313" key="2">
    <source>
        <dbReference type="EMBL" id="KAL3796684.1"/>
    </source>
</evidence>
<evidence type="ECO:0000313" key="3">
    <source>
        <dbReference type="Proteomes" id="UP001516023"/>
    </source>
</evidence>
<sequence>MDRIITGQGLIRSEGDLSNSLYIMDDHIKEPHDHGKAEMSMHERAPMTHATVSTSVPAHNYSRALQPHPFSATPPQQQHSYIPASQPQAPLPQHFGAHRLQHPNQAHSFGQMSASSLQQPRSHHSVLSSMDLMLPSTFSKQPSAANNLSSFGRGYPFQSSSHHTSHTAAAGDLLSMSHRSMEASSNNSKEQTKKRTASYSGRSHMESMMMTTQSNYFITPQQQQNVFSWNATTAAPGSHHLPPSNNAVSRLSTGASQLSSSSTIASASGSWYSQQQGQQDSENDESYQHHRTIRQCRRSDSFEMMDDGC</sequence>
<dbReference type="Proteomes" id="UP001516023">
    <property type="component" value="Unassembled WGS sequence"/>
</dbReference>
<protein>
    <submittedName>
        <fullName evidence="2">Uncharacterized protein</fullName>
    </submittedName>
</protein>
<feature type="region of interest" description="Disordered" evidence="1">
    <location>
        <begin position="269"/>
        <end position="292"/>
    </location>
</feature>
<reference evidence="2 3" key="1">
    <citation type="journal article" date="2020" name="G3 (Bethesda)">
        <title>Improved Reference Genome for Cyclotella cryptica CCMP332, a Model for Cell Wall Morphogenesis, Salinity Adaptation, and Lipid Production in Diatoms (Bacillariophyta).</title>
        <authorList>
            <person name="Roberts W.R."/>
            <person name="Downey K.M."/>
            <person name="Ruck E.C."/>
            <person name="Traller J.C."/>
            <person name="Alverson A.J."/>
        </authorList>
    </citation>
    <scope>NUCLEOTIDE SEQUENCE [LARGE SCALE GENOMIC DNA]</scope>
    <source>
        <strain evidence="2 3">CCMP332</strain>
    </source>
</reference>